<feature type="domain" description="DUF7872" evidence="3">
    <location>
        <begin position="542"/>
        <end position="595"/>
    </location>
</feature>
<reference evidence="5" key="1">
    <citation type="journal article" date="2011" name="Proc. Natl. Acad. Sci. U.S.A.">
        <title>Obligate biotrophy features unraveled by the genomic analysis of rust fungi.</title>
        <authorList>
            <person name="Duplessis S."/>
            <person name="Cuomo C.A."/>
            <person name="Lin Y.-C."/>
            <person name="Aerts A."/>
            <person name="Tisserant E."/>
            <person name="Veneault-Fourrey C."/>
            <person name="Joly D.L."/>
            <person name="Hacquard S."/>
            <person name="Amselem J."/>
            <person name="Cantarel B.L."/>
            <person name="Chiu R."/>
            <person name="Coutinho P.M."/>
            <person name="Feau N."/>
            <person name="Field M."/>
            <person name="Frey P."/>
            <person name="Gelhaye E."/>
            <person name="Goldberg J."/>
            <person name="Grabherr M.G."/>
            <person name="Kodira C.D."/>
            <person name="Kohler A."/>
            <person name="Kuees U."/>
            <person name="Lindquist E.A."/>
            <person name="Lucas S.M."/>
            <person name="Mago R."/>
            <person name="Mauceli E."/>
            <person name="Morin E."/>
            <person name="Murat C."/>
            <person name="Pangilinan J.L."/>
            <person name="Park R."/>
            <person name="Pearson M."/>
            <person name="Quesneville H."/>
            <person name="Rouhier N."/>
            <person name="Sakthikumar S."/>
            <person name="Salamov A.A."/>
            <person name="Schmutz J."/>
            <person name="Selles B."/>
            <person name="Shapiro H."/>
            <person name="Tanguay P."/>
            <person name="Tuskan G.A."/>
            <person name="Henrissat B."/>
            <person name="Van de Peer Y."/>
            <person name="Rouze P."/>
            <person name="Ellis J.G."/>
            <person name="Dodds P.N."/>
            <person name="Schein J.E."/>
            <person name="Zhong S."/>
            <person name="Hamelin R.C."/>
            <person name="Grigoriev I.V."/>
            <person name="Szabo L.J."/>
            <person name="Martin F."/>
        </authorList>
    </citation>
    <scope>NUCLEOTIDE SEQUENCE [LARGE SCALE GENOMIC DNA]</scope>
    <source>
        <strain evidence="5">98AG31 / pathotype 3-4-7</strain>
    </source>
</reference>
<dbReference type="KEGG" id="mlr:MELLADRAFT_94756"/>
<dbReference type="RefSeq" id="XP_007417447.1">
    <property type="nucleotide sequence ID" value="XM_007417385.1"/>
</dbReference>
<accession>F4S7T7</accession>
<dbReference type="PANTHER" id="PTHR33339">
    <property type="entry name" value="LYSM DOMAIN-CONTAINING PROTEIN"/>
    <property type="match status" value="1"/>
</dbReference>
<feature type="domain" description="DUF7872" evidence="3">
    <location>
        <begin position="328"/>
        <end position="491"/>
    </location>
</feature>
<dbReference type="Pfam" id="PF25278">
    <property type="entry name" value="DUF7872"/>
    <property type="match status" value="2"/>
</dbReference>
<proteinExistence type="predicted"/>
<dbReference type="EMBL" id="GL883161">
    <property type="protein sequence ID" value="EGF99305.1"/>
    <property type="molecule type" value="Genomic_DNA"/>
</dbReference>
<sequence>MAPNRITYLILTVLASPALSESHPHDNQKIHPRQFTENHDISTDCAGYALNRGTWAELGMDNYLLHYPGGMNMSVADYTRALKVMNFECGIGSTCLSGQLCHPVRGRDWVVLSALQEWNFYTNSMYDAVGSAMSTVQGSAAAMVADFLPEDDDKKILMGLTLGLLGLSSVIMLGFTTALIMPILWRVLVLTWSTIWVSATTTGTGIAAAWTWLTSMGAEETVAAVGTSELAAEGAAAGAGTAAIGEGLASGTSEAALQASAQGAAKESALVAETAETEAQVAAQKASAAVPEAEVQGTNAQLTNNLKADIAATGGNPRLRRRHSHEVTHDKFQMWSTVNAHLSTLQDRLQALLSLTDELTLTSPISSKDGIFGALQNGTFLSDHPPRAVLQNNFAEAAQLGALAQLFKSINMMFVIDSVPCKDEGPTTPLKNPEAVHYCSPEGVKTSLGRVDGKKIDYSVRNGRLIFSKYSYSTKFLVGLATECQAQLSSQAGLASGSLPVVKSGPALLQNIPNVNSSQTVPAMNATIPTGGLPNNNSTLLNKDPLSSMILLPDGTSVCSFPIPICDLRLPEVKSLISTGKTPAEACREGLKLNI</sequence>
<evidence type="ECO:0000256" key="1">
    <source>
        <dbReference type="SAM" id="Phobius"/>
    </source>
</evidence>
<gene>
    <name evidence="4" type="ORF">MELLADRAFT_94756</name>
</gene>
<dbReference type="AlphaFoldDB" id="F4S7T7"/>
<dbReference type="HOGENOM" id="CLU_030195_3_0_1"/>
<name>F4S7T7_MELLP</name>
<evidence type="ECO:0000313" key="4">
    <source>
        <dbReference type="EMBL" id="EGF99305.1"/>
    </source>
</evidence>
<keyword evidence="1" id="KW-0472">Membrane</keyword>
<feature type="chain" id="PRO_5003315951" description="DUF7872 domain-containing protein" evidence="2">
    <location>
        <begin position="21"/>
        <end position="595"/>
    </location>
</feature>
<dbReference type="VEuPathDB" id="FungiDB:MELLADRAFT_94756"/>
<evidence type="ECO:0000259" key="3">
    <source>
        <dbReference type="Pfam" id="PF25278"/>
    </source>
</evidence>
<keyword evidence="2" id="KW-0732">Signal</keyword>
<dbReference type="Proteomes" id="UP000001072">
    <property type="component" value="Unassembled WGS sequence"/>
</dbReference>
<keyword evidence="1" id="KW-0812">Transmembrane</keyword>
<keyword evidence="1" id="KW-1133">Transmembrane helix</keyword>
<keyword evidence="5" id="KW-1185">Reference proteome</keyword>
<organism evidence="5">
    <name type="scientific">Melampsora larici-populina (strain 98AG31 / pathotype 3-4-7)</name>
    <name type="common">Poplar leaf rust fungus</name>
    <dbReference type="NCBI Taxonomy" id="747676"/>
    <lineage>
        <taxon>Eukaryota</taxon>
        <taxon>Fungi</taxon>
        <taxon>Dikarya</taxon>
        <taxon>Basidiomycota</taxon>
        <taxon>Pucciniomycotina</taxon>
        <taxon>Pucciniomycetes</taxon>
        <taxon>Pucciniales</taxon>
        <taxon>Melampsoraceae</taxon>
        <taxon>Melampsora</taxon>
    </lineage>
</organism>
<dbReference type="InParanoid" id="F4S7T7"/>
<dbReference type="InterPro" id="IPR057194">
    <property type="entry name" value="DUF7872"/>
</dbReference>
<dbReference type="OrthoDB" id="2504613at2759"/>
<evidence type="ECO:0000313" key="5">
    <source>
        <dbReference type="Proteomes" id="UP000001072"/>
    </source>
</evidence>
<feature type="signal peptide" evidence="2">
    <location>
        <begin position="1"/>
        <end position="20"/>
    </location>
</feature>
<feature type="transmembrane region" description="Helical" evidence="1">
    <location>
        <begin position="187"/>
        <end position="213"/>
    </location>
</feature>
<feature type="transmembrane region" description="Helical" evidence="1">
    <location>
        <begin position="156"/>
        <end position="180"/>
    </location>
</feature>
<dbReference type="PANTHER" id="PTHR33339:SF1">
    <property type="entry name" value="LYSM DOMAIN-CONTAINING PROTEIN"/>
    <property type="match status" value="1"/>
</dbReference>
<protein>
    <recommendedName>
        <fullName evidence="3">DUF7872 domain-containing protein</fullName>
    </recommendedName>
</protein>
<dbReference type="GeneID" id="18936998"/>
<evidence type="ECO:0000256" key="2">
    <source>
        <dbReference type="SAM" id="SignalP"/>
    </source>
</evidence>